<dbReference type="AlphaFoldDB" id="A0A9P7GA12"/>
<evidence type="ECO:0000256" key="4">
    <source>
        <dbReference type="ARBA" id="ARBA00022737"/>
    </source>
</evidence>
<dbReference type="OrthoDB" id="28112at2759"/>
<dbReference type="GO" id="GO:0030515">
    <property type="term" value="F:snoRNA binding"/>
    <property type="evidence" value="ECO:0007669"/>
    <property type="project" value="InterPro"/>
</dbReference>
<dbReference type="PANTHER" id="PTHR23271:SF1">
    <property type="entry name" value="U3 SMALL NUCLEOLAR RNA-ASSOCIATED PROTEIN 6 HOMOLOG"/>
    <property type="match status" value="1"/>
</dbReference>
<dbReference type="InterPro" id="IPR003107">
    <property type="entry name" value="HAT"/>
</dbReference>
<evidence type="ECO:0000256" key="3">
    <source>
        <dbReference type="ARBA" id="ARBA00022552"/>
    </source>
</evidence>
<dbReference type="Pfam" id="PF08640">
    <property type="entry name" value="U3_assoc_6"/>
    <property type="match status" value="1"/>
</dbReference>
<evidence type="ECO:0000256" key="5">
    <source>
        <dbReference type="ARBA" id="ARBA00023242"/>
    </source>
</evidence>
<protein>
    <recommendedName>
        <fullName evidence="7">U3 small nucleolar RNA-associated protein 6 N-terminal domain-containing protein</fullName>
    </recommendedName>
</protein>
<gene>
    <name evidence="8" type="ORF">DXG03_002179</name>
</gene>
<evidence type="ECO:0000256" key="6">
    <source>
        <dbReference type="SAM" id="MobiDB-lite"/>
    </source>
</evidence>
<name>A0A9P7GA12_9AGAR</name>
<keyword evidence="9" id="KW-1185">Reference proteome</keyword>
<feature type="domain" description="U3 small nucleolar RNA-associated protein 6 N-terminal" evidence="7">
    <location>
        <begin position="1"/>
        <end position="69"/>
    </location>
</feature>
<evidence type="ECO:0000313" key="9">
    <source>
        <dbReference type="Proteomes" id="UP000775547"/>
    </source>
</evidence>
<evidence type="ECO:0000256" key="1">
    <source>
        <dbReference type="ARBA" id="ARBA00004604"/>
    </source>
</evidence>
<dbReference type="GO" id="GO:0032040">
    <property type="term" value="C:small-subunit processome"/>
    <property type="evidence" value="ECO:0007669"/>
    <property type="project" value="TreeGrafter"/>
</dbReference>
<sequence>MLDELKDLVERHLFTAKETKQIMKKRTAFETALVRRVAKKADFLRYASYEMGLEQLRRKRVERTSRHHPQTPPYLSLTCEEESETTIPSLSDYALVRRQFHIFERALKKFKSDVGLWIQYIQVAQQEGARALVGRITARRVRSEALQLHPNRPALYILAASHELSHQSPSSARTLLQRGIRLNEESVELWREYVKMELGFIESLRRRWDVLGISAAGAGNPTDADQPADPSRHIMPGFGDDTTAATHEPMEEEVEGADSRKEIMQGAIVKSVMTSAIQALPIIELFESLKALLAEYPSPPRLRESLLQHLYDLLRQALPDNAGAIKLLAGRFLSPDLQGEAFVDGLRKANEEIVGRAQDGGQEDIFEVYAAFVEEWCGAPIDDNMVGALLRSPGTFFKQYLISTVRTLIQQRHARTSPSLLSAHVRLLTKTVDGDSTGPAKVLRTARKYTTQARKSAPVWRARLDAERRFSETRSVVREVWREARQGSVEGSGEEVEAVWTWGLFEEDGAEERLRIHEELLRDSMRNASLNGLHEKLLMSYVRVMHEVHRKPGTGLTSDQGSDSAKWLHSIRHMGSAYLATGAVWQSVFTTLVGEEWWVDGKQEVLGEVYKKWEGQDAVEATLAWAGWLLGIGKGKEGAAVVVACGRSIGEEERTALEKRWMRMVG</sequence>
<accession>A0A9P7GA12</accession>
<dbReference type="InterPro" id="IPR013949">
    <property type="entry name" value="Utp6"/>
</dbReference>
<dbReference type="SUPFAM" id="SSF48452">
    <property type="entry name" value="TPR-like"/>
    <property type="match status" value="1"/>
</dbReference>
<keyword evidence="4" id="KW-0677">Repeat</keyword>
<dbReference type="InterPro" id="IPR055347">
    <property type="entry name" value="UTP6_N"/>
</dbReference>
<dbReference type="Proteomes" id="UP000775547">
    <property type="component" value="Unassembled WGS sequence"/>
</dbReference>
<keyword evidence="5" id="KW-0539">Nucleus</keyword>
<dbReference type="InterPro" id="IPR011990">
    <property type="entry name" value="TPR-like_helical_dom_sf"/>
</dbReference>
<evidence type="ECO:0000313" key="8">
    <source>
        <dbReference type="EMBL" id="KAG5646802.1"/>
    </source>
</evidence>
<evidence type="ECO:0000259" key="7">
    <source>
        <dbReference type="Pfam" id="PF08640"/>
    </source>
</evidence>
<keyword evidence="3" id="KW-0698">rRNA processing</keyword>
<dbReference type="EMBL" id="JABCKV010000016">
    <property type="protein sequence ID" value="KAG5646802.1"/>
    <property type="molecule type" value="Genomic_DNA"/>
</dbReference>
<reference evidence="8" key="1">
    <citation type="submission" date="2020-07" db="EMBL/GenBank/DDBJ databases">
        <authorList>
            <person name="Nieuwenhuis M."/>
            <person name="Van De Peppel L.J.J."/>
        </authorList>
    </citation>
    <scope>NUCLEOTIDE SEQUENCE</scope>
    <source>
        <strain evidence="8">AP01</strain>
        <tissue evidence="8">Mycelium</tissue>
    </source>
</reference>
<dbReference type="GO" id="GO:0000462">
    <property type="term" value="P:maturation of SSU-rRNA from tricistronic rRNA transcript (SSU-rRNA, 5.8S rRNA, LSU-rRNA)"/>
    <property type="evidence" value="ECO:0007669"/>
    <property type="project" value="InterPro"/>
</dbReference>
<feature type="region of interest" description="Disordered" evidence="6">
    <location>
        <begin position="216"/>
        <end position="259"/>
    </location>
</feature>
<dbReference type="SMART" id="SM00386">
    <property type="entry name" value="HAT"/>
    <property type="match status" value="3"/>
</dbReference>
<dbReference type="Gene3D" id="1.25.40.10">
    <property type="entry name" value="Tetratricopeptide repeat domain"/>
    <property type="match status" value="1"/>
</dbReference>
<organism evidence="8 9">
    <name type="scientific">Asterophora parasitica</name>
    <dbReference type="NCBI Taxonomy" id="117018"/>
    <lineage>
        <taxon>Eukaryota</taxon>
        <taxon>Fungi</taxon>
        <taxon>Dikarya</taxon>
        <taxon>Basidiomycota</taxon>
        <taxon>Agaricomycotina</taxon>
        <taxon>Agaricomycetes</taxon>
        <taxon>Agaricomycetidae</taxon>
        <taxon>Agaricales</taxon>
        <taxon>Tricholomatineae</taxon>
        <taxon>Lyophyllaceae</taxon>
        <taxon>Asterophora</taxon>
    </lineage>
</organism>
<reference evidence="8" key="2">
    <citation type="submission" date="2021-10" db="EMBL/GenBank/DDBJ databases">
        <title>Phylogenomics reveals ancestral predisposition of the termite-cultivated fungus Termitomyces towards a domesticated lifestyle.</title>
        <authorList>
            <person name="Auxier B."/>
            <person name="Grum-Grzhimaylo A."/>
            <person name="Cardenas M.E."/>
            <person name="Lodge J.D."/>
            <person name="Laessoe T."/>
            <person name="Pedersen O."/>
            <person name="Smith M.E."/>
            <person name="Kuyper T.W."/>
            <person name="Franco-Molano E.A."/>
            <person name="Baroni T.J."/>
            <person name="Aanen D.K."/>
        </authorList>
    </citation>
    <scope>NUCLEOTIDE SEQUENCE</scope>
    <source>
        <strain evidence="8">AP01</strain>
        <tissue evidence="8">Mycelium</tissue>
    </source>
</reference>
<comment type="caution">
    <text evidence="8">The sequence shown here is derived from an EMBL/GenBank/DDBJ whole genome shotgun (WGS) entry which is preliminary data.</text>
</comment>
<comment type="similarity">
    <text evidence="2">Belongs to the UTP6 family.</text>
</comment>
<comment type="subcellular location">
    <subcellularLocation>
        <location evidence="1">Nucleus</location>
        <location evidence="1">Nucleolus</location>
    </subcellularLocation>
</comment>
<dbReference type="GO" id="GO:0034388">
    <property type="term" value="C:Pwp2p-containing subcomplex of 90S preribosome"/>
    <property type="evidence" value="ECO:0007669"/>
    <property type="project" value="TreeGrafter"/>
</dbReference>
<evidence type="ECO:0000256" key="2">
    <source>
        <dbReference type="ARBA" id="ARBA00010734"/>
    </source>
</evidence>
<proteinExistence type="inferred from homology"/>
<dbReference type="PANTHER" id="PTHR23271">
    <property type="entry name" value="HEPATOCELLULAR CARCINOMA-ASSOCIATED ANTIGEN 66"/>
    <property type="match status" value="1"/>
</dbReference>